<proteinExistence type="predicted"/>
<keyword evidence="3" id="KW-1185">Reference proteome</keyword>
<dbReference type="EMBL" id="QVID01000001">
    <property type="protein sequence ID" value="RFN59747.1"/>
    <property type="molecule type" value="Genomic_DNA"/>
</dbReference>
<evidence type="ECO:0000313" key="3">
    <source>
        <dbReference type="Proteomes" id="UP000261082"/>
    </source>
</evidence>
<keyword evidence="1" id="KW-1133">Transmembrane helix</keyword>
<evidence type="ECO:0000313" key="2">
    <source>
        <dbReference type="EMBL" id="RFN59747.1"/>
    </source>
</evidence>
<reference evidence="2 3" key="1">
    <citation type="journal article" date="2007" name="Int. J. Syst. Evol. Microbiol.">
        <title>Marixanthomonas ophiurae gen. nov., sp. nov., a marine bacterium of the family Flavobacteriaceae isolated from a deep-sea brittle star.</title>
        <authorList>
            <person name="Romanenko L.A."/>
            <person name="Uchino M."/>
            <person name="Frolova G.M."/>
            <person name="Mikhailov V.V."/>
        </authorList>
    </citation>
    <scope>NUCLEOTIDE SEQUENCE [LARGE SCALE GENOMIC DNA]</scope>
    <source>
        <strain evidence="2 3">KMM 3046</strain>
    </source>
</reference>
<sequence length="84" mass="9925">MLSVAFILAFTVLLIGIVLVFYFRNKQLKSVQQEYVTQLENRIEKNKQQITIRHKNLETYNFLIYNLDDALIVQEDINVCGFKL</sequence>
<feature type="transmembrane region" description="Helical" evidence="1">
    <location>
        <begin position="6"/>
        <end position="23"/>
    </location>
</feature>
<keyword evidence="1" id="KW-0812">Transmembrane</keyword>
<dbReference type="AlphaFoldDB" id="A0A3E1QC83"/>
<organism evidence="2 3">
    <name type="scientific">Marixanthomonas ophiurae</name>
    <dbReference type="NCBI Taxonomy" id="387659"/>
    <lineage>
        <taxon>Bacteria</taxon>
        <taxon>Pseudomonadati</taxon>
        <taxon>Bacteroidota</taxon>
        <taxon>Flavobacteriia</taxon>
        <taxon>Flavobacteriales</taxon>
        <taxon>Flavobacteriaceae</taxon>
        <taxon>Marixanthomonas</taxon>
    </lineage>
</organism>
<comment type="caution">
    <text evidence="2">The sequence shown here is derived from an EMBL/GenBank/DDBJ whole genome shotgun (WGS) entry which is preliminary data.</text>
</comment>
<evidence type="ECO:0000256" key="1">
    <source>
        <dbReference type="SAM" id="Phobius"/>
    </source>
</evidence>
<dbReference type="RefSeq" id="WP_117158808.1">
    <property type="nucleotide sequence ID" value="NZ_QVID01000001.1"/>
</dbReference>
<name>A0A3E1QC83_9FLAO</name>
<accession>A0A3E1QC83</accession>
<keyword evidence="1" id="KW-0472">Membrane</keyword>
<dbReference type="Proteomes" id="UP000261082">
    <property type="component" value="Unassembled WGS sequence"/>
</dbReference>
<dbReference type="OrthoDB" id="1447857at2"/>
<protein>
    <submittedName>
        <fullName evidence="2">Uncharacterized protein</fullName>
    </submittedName>
</protein>
<gene>
    <name evidence="2" type="ORF">DZ858_06750</name>
</gene>